<evidence type="ECO:0000313" key="2">
    <source>
        <dbReference type="Proteomes" id="UP000077623"/>
    </source>
</evidence>
<gene>
    <name evidence="1" type="ORF">A6V39_03365</name>
</gene>
<name>A0A1A9QCV5_9MOLU</name>
<dbReference type="EMBL" id="LWUJ01000012">
    <property type="protein sequence ID" value="OAL09924.1"/>
    <property type="molecule type" value="Genomic_DNA"/>
</dbReference>
<dbReference type="STRING" id="432608.A6V39_03365"/>
<dbReference type="AlphaFoldDB" id="A0A1A9QCV5"/>
<proteinExistence type="predicted"/>
<accession>A0A1A9QCV5</accession>
<comment type="caution">
    <text evidence="1">The sequence shown here is derived from an EMBL/GenBank/DDBJ whole genome shotgun (WGS) entry which is preliminary data.</text>
</comment>
<dbReference type="RefSeq" id="WP_187150311.1">
    <property type="nucleotide sequence ID" value="NZ_LWUJ01000012.1"/>
</dbReference>
<sequence length="157" mass="17380">MLGLSNKTIAIVSGVVGTTAIGGGVTTVYLNSDNNKGIKAEPNKQTQIEAKSTPVVTTATTKSVVEFLKAKNLELIGDEDTDKWNQSWTNFKQAYNNKTLPEGWDLKDKKESQSIPDEFKTLCKEKSNKQIRGESDSDFELTKTYCTKQIQPATEKQ</sequence>
<organism evidence="1 2">
    <name type="scientific">Candidatus Mycoplasma haematobovis</name>
    <dbReference type="NCBI Taxonomy" id="432608"/>
    <lineage>
        <taxon>Bacteria</taxon>
        <taxon>Bacillati</taxon>
        <taxon>Mycoplasmatota</taxon>
        <taxon>Mollicutes</taxon>
        <taxon>Mycoplasmataceae</taxon>
        <taxon>Mycoplasma</taxon>
    </lineage>
</organism>
<evidence type="ECO:0000313" key="1">
    <source>
        <dbReference type="EMBL" id="OAL09924.1"/>
    </source>
</evidence>
<protein>
    <submittedName>
        <fullName evidence="1">Uncharacterized protein</fullName>
    </submittedName>
</protein>
<dbReference type="Proteomes" id="UP000077623">
    <property type="component" value="Unassembled WGS sequence"/>
</dbReference>
<reference evidence="2" key="1">
    <citation type="submission" date="2016-04" db="EMBL/GenBank/DDBJ databases">
        <authorList>
            <person name="Quiroz-Castaneda R.E."/>
            <person name="Martinez-Ocampo F."/>
        </authorList>
    </citation>
    <scope>NUCLEOTIDE SEQUENCE [LARGE SCALE GENOMIC DNA]</scope>
    <source>
        <strain evidence="2">INIFAP01</strain>
    </source>
</reference>
<keyword evidence="2" id="KW-1185">Reference proteome</keyword>